<organism evidence="2 3">
    <name type="scientific">Syntrophorhabdus aromaticivorans</name>
    <dbReference type="NCBI Taxonomy" id="328301"/>
    <lineage>
        <taxon>Bacteria</taxon>
        <taxon>Pseudomonadati</taxon>
        <taxon>Thermodesulfobacteriota</taxon>
        <taxon>Syntrophorhabdia</taxon>
        <taxon>Syntrophorhabdales</taxon>
        <taxon>Syntrophorhabdaceae</taxon>
        <taxon>Syntrophorhabdus</taxon>
    </lineage>
</organism>
<feature type="domain" description="Wadjet protein JetD C-terminal" evidence="1">
    <location>
        <begin position="186"/>
        <end position="258"/>
    </location>
</feature>
<proteinExistence type="predicted"/>
<dbReference type="Pfam" id="PF09983">
    <property type="entry name" value="JetD_C"/>
    <property type="match status" value="1"/>
</dbReference>
<evidence type="ECO:0000313" key="3">
    <source>
        <dbReference type="Proteomes" id="UP000777265"/>
    </source>
</evidence>
<reference evidence="2" key="1">
    <citation type="journal article" date="2020" name="Biotechnol. Biofuels">
        <title>New insights from the biogas microbiome by comprehensive genome-resolved metagenomics of nearly 1600 species originating from multiple anaerobic digesters.</title>
        <authorList>
            <person name="Campanaro S."/>
            <person name="Treu L."/>
            <person name="Rodriguez-R L.M."/>
            <person name="Kovalovszki A."/>
            <person name="Ziels R.M."/>
            <person name="Maus I."/>
            <person name="Zhu X."/>
            <person name="Kougias P.G."/>
            <person name="Basile A."/>
            <person name="Luo G."/>
            <person name="Schluter A."/>
            <person name="Konstantinidis K.T."/>
            <person name="Angelidaki I."/>
        </authorList>
    </citation>
    <scope>NUCLEOTIDE SEQUENCE</scope>
    <source>
        <strain evidence="2">AS06rmzACSIP_7</strain>
    </source>
</reference>
<name>A0A351U7W4_9BACT</name>
<dbReference type="AlphaFoldDB" id="A0A351U7W4"/>
<dbReference type="Proteomes" id="UP000777265">
    <property type="component" value="Unassembled WGS sequence"/>
</dbReference>
<dbReference type="InterPro" id="IPR024534">
    <property type="entry name" value="JetD_C"/>
</dbReference>
<accession>A0A351U7W4</accession>
<dbReference type="EMBL" id="JAAYEE010000108">
    <property type="protein sequence ID" value="NLW35146.1"/>
    <property type="molecule type" value="Genomic_DNA"/>
</dbReference>
<reference evidence="2" key="2">
    <citation type="submission" date="2020-01" db="EMBL/GenBank/DDBJ databases">
        <authorList>
            <person name="Campanaro S."/>
        </authorList>
    </citation>
    <scope>NUCLEOTIDE SEQUENCE</scope>
    <source>
        <strain evidence="2">AS06rmzACSIP_7</strain>
    </source>
</reference>
<protein>
    <recommendedName>
        <fullName evidence="1">Wadjet protein JetD C-terminal domain-containing protein</fullName>
    </recommendedName>
</protein>
<sequence>MVTEHKIQEFIDRLPKNKARISLDQYLWPAMTAVLPEMKGHVGQRVMLSHIIEELCKRGYSKPSNKKLFDVHAIPPLPLWLKAPSQGKARNKEESYVFQSEELAFLNNYRERLRDSRWQMIDSWLLNGGRAAAWARIKERSLEIFNDEKALDDMRTKNRFFKDGYICVETLRCSHAPAPIPFTVMMDSDSDTCIVIENSDTYSTVCQWNQAAMEFRAVAYGGGNAFSSSWEGLATLKEKFGVQRFEYFGDVDGDGFNIPYRTSLKMKEQGLPLSLAKDLYVLVLQSEPIKSTVEKKSGLDSGVAEWIQNELGSELSAKTLSILATGFRIPQERCTYQKLLLSPVTSRGGSCSGVPSQG</sequence>
<evidence type="ECO:0000313" key="2">
    <source>
        <dbReference type="EMBL" id="NLW35146.1"/>
    </source>
</evidence>
<evidence type="ECO:0000259" key="1">
    <source>
        <dbReference type="Pfam" id="PF09983"/>
    </source>
</evidence>
<gene>
    <name evidence="2" type="ORF">GXY80_06640</name>
</gene>
<dbReference type="STRING" id="909663.GCA_000512235_02486"/>
<comment type="caution">
    <text evidence="2">The sequence shown here is derived from an EMBL/GenBank/DDBJ whole genome shotgun (WGS) entry which is preliminary data.</text>
</comment>